<keyword evidence="3" id="KW-1185">Reference proteome</keyword>
<evidence type="ECO:0000313" key="3">
    <source>
        <dbReference type="Proteomes" id="UP001208935"/>
    </source>
</evidence>
<dbReference type="Proteomes" id="UP001208935">
    <property type="component" value="Unassembled WGS sequence"/>
</dbReference>
<evidence type="ECO:0000256" key="1">
    <source>
        <dbReference type="SAM" id="MobiDB-lite"/>
    </source>
</evidence>
<protein>
    <recommendedName>
        <fullName evidence="4">Bacterial Ig-like domain-containing protein</fullName>
    </recommendedName>
</protein>
<dbReference type="Pfam" id="PF13753">
    <property type="entry name" value="SWM_repeat"/>
    <property type="match status" value="1"/>
</dbReference>
<dbReference type="EMBL" id="QZCW01000001">
    <property type="protein sequence ID" value="MCW5321258.1"/>
    <property type="molecule type" value="Genomic_DNA"/>
</dbReference>
<evidence type="ECO:0008006" key="4">
    <source>
        <dbReference type="Google" id="ProtNLM"/>
    </source>
</evidence>
<feature type="region of interest" description="Disordered" evidence="1">
    <location>
        <begin position="1"/>
        <end position="36"/>
    </location>
</feature>
<dbReference type="InterPro" id="IPR028059">
    <property type="entry name" value="SWM_rpt"/>
</dbReference>
<name>A0ABT3KSG6_9BURK</name>
<feature type="region of interest" description="Disordered" evidence="1">
    <location>
        <begin position="100"/>
        <end position="147"/>
    </location>
</feature>
<accession>A0ABT3KSG6</accession>
<feature type="compositionally biased region" description="Low complexity" evidence="1">
    <location>
        <begin position="119"/>
        <end position="138"/>
    </location>
</feature>
<evidence type="ECO:0000313" key="2">
    <source>
        <dbReference type="EMBL" id="MCW5321258.1"/>
    </source>
</evidence>
<proteinExistence type="predicted"/>
<organism evidence="2 3">
    <name type="scientific">Verminephrobacter aporrectodeae subsp. tuberculatae</name>
    <dbReference type="NCBI Taxonomy" id="1110392"/>
    <lineage>
        <taxon>Bacteria</taxon>
        <taxon>Pseudomonadati</taxon>
        <taxon>Pseudomonadota</taxon>
        <taxon>Betaproteobacteria</taxon>
        <taxon>Burkholderiales</taxon>
        <taxon>Comamonadaceae</taxon>
        <taxon>Verminephrobacter</taxon>
    </lineage>
</organism>
<comment type="caution">
    <text evidence="2">The sequence shown here is derived from an EMBL/GenBank/DDBJ whole genome shotgun (WGS) entry which is preliminary data.</text>
</comment>
<gene>
    <name evidence="2" type="ORF">D5039_08830</name>
</gene>
<reference evidence="3" key="1">
    <citation type="submission" date="2023-07" db="EMBL/GenBank/DDBJ databases">
        <title>Verminephrobacter genomes.</title>
        <authorList>
            <person name="Lund M.B."/>
        </authorList>
    </citation>
    <scope>NUCLEOTIDE SEQUENCE [LARGE SCALE GENOMIC DNA]</scope>
    <source>
        <strain evidence="3">AtM5-05</strain>
    </source>
</reference>
<sequence length="147" mass="15324">MVQDATGNDAASFDEQAVTNNTPATDDTPAVADNTPPVISTATVNGNRMVITYTEANSLDGTALAGDAGFTVRSPRGAAITVTGAVVDATAKTVTLTLSRAEEPCSSNTPSPHPTPWCRTRPATTRQASTTRPSPTTRLRQRTTRPP</sequence>